<dbReference type="RefSeq" id="WP_016921983.1">
    <property type="nucleotide sequence ID" value="NZ_CP044331.1"/>
</dbReference>
<dbReference type="EMBL" id="CP044331">
    <property type="protein sequence ID" value="QGM98189.1"/>
    <property type="molecule type" value="Genomic_DNA"/>
</dbReference>
<protein>
    <submittedName>
        <fullName evidence="1">Uncharacterized protein</fullName>
    </submittedName>
</protein>
<name>A0A6B8M9D3_9HYPH</name>
<accession>A0A6B8M9D3</accession>
<sequence length="145" mass="16127">MTELGKFGIALASNEIVLSAAVTPMHRSLLASYRMNAHRGENSARDLIVRDLRSFLDLGALDRATDLLIVLALFTRETTRCERRLTFATRRQRDAIAFQRWRGAARAHYAVGKTRSADGPNGKTPNLRLVAPDGVCETIEDEECV</sequence>
<evidence type="ECO:0000313" key="2">
    <source>
        <dbReference type="Proteomes" id="UP000422569"/>
    </source>
</evidence>
<dbReference type="Proteomes" id="UP000422569">
    <property type="component" value="Chromosome"/>
</dbReference>
<proteinExistence type="predicted"/>
<reference evidence="1 2" key="1">
    <citation type="submission" date="2019-09" db="EMBL/GenBank/DDBJ databases">
        <title>Isolation and complete genome sequencing of Methylocystis species.</title>
        <authorList>
            <person name="Rumah B.L."/>
            <person name="Stead C.E."/>
            <person name="Stevens B.C."/>
            <person name="Minton N.P."/>
            <person name="Grosse-Honebrink A."/>
            <person name="Zhang Y."/>
        </authorList>
    </citation>
    <scope>NUCLEOTIDE SEQUENCE [LARGE SCALE GENOMIC DNA]</scope>
    <source>
        <strain evidence="1 2">BRCS2</strain>
    </source>
</reference>
<keyword evidence="2" id="KW-1185">Reference proteome</keyword>
<dbReference type="KEGG" id="mpar:F7D14_12360"/>
<gene>
    <name evidence="1" type="ORF">F7D14_12360</name>
</gene>
<evidence type="ECO:0000313" key="1">
    <source>
        <dbReference type="EMBL" id="QGM98189.1"/>
    </source>
</evidence>
<organism evidence="1 2">
    <name type="scientific">Methylocystis parvus</name>
    <dbReference type="NCBI Taxonomy" id="134"/>
    <lineage>
        <taxon>Bacteria</taxon>
        <taxon>Pseudomonadati</taxon>
        <taxon>Pseudomonadota</taxon>
        <taxon>Alphaproteobacteria</taxon>
        <taxon>Hyphomicrobiales</taxon>
        <taxon>Methylocystaceae</taxon>
        <taxon>Methylocystis</taxon>
    </lineage>
</organism>
<dbReference type="AlphaFoldDB" id="A0A6B8M9D3"/>